<sequence length="146" mass="16501">MTSTVHGDFSLHAEDNMLIATLRGAWNLEGALTYFSELEGLVQSFDGQPWCRIVSYEDYDLHTPEVTAALPRLALWCQEHGCVQQLYVGCNLVDREALEFSYRDSGMGYVTCDTLEQAQTLCRAWLRNEKPPANVEFRYGGDLKAV</sequence>
<accession>A0ABX1GE42</accession>
<comment type="caution">
    <text evidence="1">The sequence shown here is derived from an EMBL/GenBank/DDBJ whole genome shotgun (WGS) entry which is preliminary data.</text>
</comment>
<gene>
    <name evidence="1" type="ORF">HCU74_08520</name>
</gene>
<organism evidence="1 2">
    <name type="scientific">Spongiibacter thalassae</name>
    <dbReference type="NCBI Taxonomy" id="2721624"/>
    <lineage>
        <taxon>Bacteria</taxon>
        <taxon>Pseudomonadati</taxon>
        <taxon>Pseudomonadota</taxon>
        <taxon>Gammaproteobacteria</taxon>
        <taxon>Cellvibrionales</taxon>
        <taxon>Spongiibacteraceae</taxon>
        <taxon>Spongiibacter</taxon>
    </lineage>
</organism>
<keyword evidence="2" id="KW-1185">Reference proteome</keyword>
<dbReference type="RefSeq" id="WP_168449954.1">
    <property type="nucleotide sequence ID" value="NZ_JAAWWK010000002.1"/>
</dbReference>
<dbReference type="EMBL" id="JAAWWK010000002">
    <property type="protein sequence ID" value="NKI17459.1"/>
    <property type="molecule type" value="Genomic_DNA"/>
</dbReference>
<protein>
    <submittedName>
        <fullName evidence="1">Uncharacterized protein</fullName>
    </submittedName>
</protein>
<dbReference type="Proteomes" id="UP000765845">
    <property type="component" value="Unassembled WGS sequence"/>
</dbReference>
<evidence type="ECO:0000313" key="1">
    <source>
        <dbReference type="EMBL" id="NKI17459.1"/>
    </source>
</evidence>
<reference evidence="1 2" key="1">
    <citation type="submission" date="2020-04" db="EMBL/GenBank/DDBJ databases">
        <authorList>
            <person name="Yoon J."/>
        </authorList>
    </citation>
    <scope>NUCLEOTIDE SEQUENCE [LARGE SCALE GENOMIC DNA]</scope>
    <source>
        <strain evidence="1 2">KMU-166</strain>
    </source>
</reference>
<evidence type="ECO:0000313" key="2">
    <source>
        <dbReference type="Proteomes" id="UP000765845"/>
    </source>
</evidence>
<proteinExistence type="predicted"/>
<name>A0ABX1GE42_9GAMM</name>